<dbReference type="Proteomes" id="UP001147782">
    <property type="component" value="Unassembled WGS sequence"/>
</dbReference>
<dbReference type="RefSeq" id="XP_056557040.1">
    <property type="nucleotide sequence ID" value="XM_056698515.1"/>
</dbReference>
<dbReference type="AlphaFoldDB" id="A0A9W9VDP2"/>
<dbReference type="InterPro" id="IPR043534">
    <property type="entry name" value="EBDG/EBM"/>
</dbReference>
<keyword evidence="5" id="KW-0624">Polysaccharide degradation</keyword>
<dbReference type="SUPFAM" id="SSF49303">
    <property type="entry name" value="beta-Galactosidase/glucuronidase domain"/>
    <property type="match status" value="3"/>
</dbReference>
<evidence type="ECO:0000313" key="12">
    <source>
        <dbReference type="Proteomes" id="UP001147782"/>
    </source>
</evidence>
<reference evidence="11" key="1">
    <citation type="submission" date="2022-11" db="EMBL/GenBank/DDBJ databases">
        <authorList>
            <person name="Petersen C."/>
        </authorList>
    </citation>
    <scope>NUCLEOTIDE SEQUENCE</scope>
    <source>
        <strain evidence="11">IBT 29864</strain>
    </source>
</reference>
<evidence type="ECO:0000256" key="4">
    <source>
        <dbReference type="ARBA" id="ARBA00023295"/>
    </source>
</evidence>
<evidence type="ECO:0000256" key="6">
    <source>
        <dbReference type="SAM" id="SignalP"/>
    </source>
</evidence>
<evidence type="ECO:0000256" key="3">
    <source>
        <dbReference type="ARBA" id="ARBA00023277"/>
    </source>
</evidence>
<dbReference type="Pfam" id="PF18368">
    <property type="entry name" value="Ig_GlcNase"/>
    <property type="match status" value="1"/>
</dbReference>
<dbReference type="SUPFAM" id="SSF49785">
    <property type="entry name" value="Galactose-binding domain-like"/>
    <property type="match status" value="1"/>
</dbReference>
<dbReference type="InterPro" id="IPR036156">
    <property type="entry name" value="Beta-gal/glucu_dom_sf"/>
</dbReference>
<dbReference type="Gene3D" id="3.20.20.80">
    <property type="entry name" value="Glycosidases"/>
    <property type="match status" value="1"/>
</dbReference>
<dbReference type="InterPro" id="IPR013783">
    <property type="entry name" value="Ig-like_fold"/>
</dbReference>
<dbReference type="GO" id="GO:0004553">
    <property type="term" value="F:hydrolase activity, hydrolyzing O-glycosyl compounds"/>
    <property type="evidence" value="ECO:0007669"/>
    <property type="project" value="InterPro"/>
</dbReference>
<keyword evidence="3" id="KW-0119">Carbohydrate metabolism</keyword>
<dbReference type="Pfam" id="PF00703">
    <property type="entry name" value="Glyco_hydro_2"/>
    <property type="match status" value="1"/>
</dbReference>
<evidence type="ECO:0000313" key="11">
    <source>
        <dbReference type="EMBL" id="KAJ5378177.1"/>
    </source>
</evidence>
<evidence type="ECO:0000259" key="7">
    <source>
        <dbReference type="Pfam" id="PF00703"/>
    </source>
</evidence>
<dbReference type="PANTHER" id="PTHR43536:SF1">
    <property type="entry name" value="MANNOSYLGLYCOPROTEIN ENDO-BETA-MANNOSIDASE"/>
    <property type="match status" value="1"/>
</dbReference>
<name>A0A9W9VDP2_9EURO</name>
<organism evidence="11 12">
    <name type="scientific">Penicillium cataractarum</name>
    <dbReference type="NCBI Taxonomy" id="2100454"/>
    <lineage>
        <taxon>Eukaryota</taxon>
        <taxon>Fungi</taxon>
        <taxon>Dikarya</taxon>
        <taxon>Ascomycota</taxon>
        <taxon>Pezizomycotina</taxon>
        <taxon>Eurotiomycetes</taxon>
        <taxon>Eurotiomycetidae</taxon>
        <taxon>Eurotiales</taxon>
        <taxon>Aspergillaceae</taxon>
        <taxon>Penicillium</taxon>
    </lineage>
</organism>
<dbReference type="InterPro" id="IPR041447">
    <property type="entry name" value="Mannosidase_ig"/>
</dbReference>
<feature type="domain" description="Glycoside hydrolase family 2 immunoglobulin-like beta-sandwich" evidence="7">
    <location>
        <begin position="221"/>
        <end position="334"/>
    </location>
</feature>
<dbReference type="OrthoDB" id="408532at2759"/>
<evidence type="ECO:0000259" key="9">
    <source>
        <dbReference type="Pfam" id="PF18368"/>
    </source>
</evidence>
<comment type="similarity">
    <text evidence="1">Belongs to the glycosyl hydrolase 2 family.</text>
</comment>
<dbReference type="Gene3D" id="2.60.120.260">
    <property type="entry name" value="Galactose-binding domain-like"/>
    <property type="match status" value="1"/>
</dbReference>
<proteinExistence type="inferred from homology"/>
<feature type="chain" id="PRO_5040826817" evidence="6">
    <location>
        <begin position="20"/>
        <end position="895"/>
    </location>
</feature>
<dbReference type="EMBL" id="JAPZBS010000004">
    <property type="protein sequence ID" value="KAJ5378177.1"/>
    <property type="molecule type" value="Genomic_DNA"/>
</dbReference>
<reference evidence="11" key="2">
    <citation type="journal article" date="2023" name="IMA Fungus">
        <title>Comparative genomic study of the Penicillium genus elucidates a diverse pangenome and 15 lateral gene transfer events.</title>
        <authorList>
            <person name="Petersen C."/>
            <person name="Sorensen T."/>
            <person name="Nielsen M.R."/>
            <person name="Sondergaard T.E."/>
            <person name="Sorensen J.L."/>
            <person name="Fitzpatrick D.A."/>
            <person name="Frisvad J.C."/>
            <person name="Nielsen K.L."/>
        </authorList>
    </citation>
    <scope>NUCLEOTIDE SEQUENCE</scope>
    <source>
        <strain evidence="11">IBT 29864</strain>
    </source>
</reference>
<dbReference type="InterPro" id="IPR017853">
    <property type="entry name" value="GH"/>
</dbReference>
<dbReference type="InterPro" id="IPR041351">
    <property type="entry name" value="Ig_GlcNase"/>
</dbReference>
<dbReference type="GeneID" id="81437694"/>
<keyword evidence="12" id="KW-1185">Reference proteome</keyword>
<feature type="domain" description="Exo-beta-D-glucosaminidase Ig-fold" evidence="9">
    <location>
        <begin position="778"/>
        <end position="886"/>
    </location>
</feature>
<dbReference type="InterPro" id="IPR008979">
    <property type="entry name" value="Galactose-bd-like_sf"/>
</dbReference>
<dbReference type="GO" id="GO:0000272">
    <property type="term" value="P:polysaccharide catabolic process"/>
    <property type="evidence" value="ECO:0007669"/>
    <property type="project" value="UniProtKB-KW"/>
</dbReference>
<dbReference type="Gene3D" id="2.60.40.10">
    <property type="entry name" value="Immunoglobulins"/>
    <property type="match status" value="3"/>
</dbReference>
<dbReference type="InterPro" id="IPR006102">
    <property type="entry name" value="Ig-like_GH2"/>
</dbReference>
<keyword evidence="2" id="KW-0378">Hydrolase</keyword>
<accession>A0A9W9VDP2</accession>
<keyword evidence="4" id="KW-0326">Glycosidase</keyword>
<dbReference type="SUPFAM" id="SSF51445">
    <property type="entry name" value="(Trans)glycosidases"/>
    <property type="match status" value="1"/>
</dbReference>
<protein>
    <submittedName>
        <fullName evidence="11">Exo-beta-D-glucosaminidase</fullName>
    </submittedName>
</protein>
<feature type="domain" description="Beta-mannosidase-like galactose-binding" evidence="10">
    <location>
        <begin position="61"/>
        <end position="178"/>
    </location>
</feature>
<dbReference type="PANTHER" id="PTHR43536">
    <property type="entry name" value="MANNOSYLGLYCOPROTEIN ENDO-BETA-MANNOSIDASE"/>
    <property type="match status" value="1"/>
</dbReference>
<evidence type="ECO:0000259" key="8">
    <source>
        <dbReference type="Pfam" id="PF17786"/>
    </source>
</evidence>
<evidence type="ECO:0000256" key="1">
    <source>
        <dbReference type="ARBA" id="ARBA00007401"/>
    </source>
</evidence>
<gene>
    <name evidence="11" type="ORF">N7496_005586</name>
</gene>
<dbReference type="InterPro" id="IPR054593">
    <property type="entry name" value="Beta-mannosidase-like_N2"/>
</dbReference>
<feature type="domain" description="Mannosidase Ig/CBM-like" evidence="8">
    <location>
        <begin position="684"/>
        <end position="766"/>
    </location>
</feature>
<evidence type="ECO:0000259" key="10">
    <source>
        <dbReference type="Pfam" id="PF22666"/>
    </source>
</evidence>
<dbReference type="Pfam" id="PF22666">
    <property type="entry name" value="Glyco_hydro_2_N2"/>
    <property type="match status" value="1"/>
</dbReference>
<comment type="caution">
    <text evidence="11">The sequence shown here is derived from an EMBL/GenBank/DDBJ whole genome shotgun (WGS) entry which is preliminary data.</text>
</comment>
<evidence type="ECO:0000256" key="2">
    <source>
        <dbReference type="ARBA" id="ARBA00022801"/>
    </source>
</evidence>
<feature type="signal peptide" evidence="6">
    <location>
        <begin position="1"/>
        <end position="19"/>
    </location>
</feature>
<dbReference type="Pfam" id="PF17786">
    <property type="entry name" value="Mannosidase_ig"/>
    <property type="match status" value="1"/>
</dbReference>
<sequence length="895" mass="100319">MNLSQTLSALLVGLAGVHAARNTASPIVSTPGDIAVIPGWSLQSSTRVADDMPGLSQPGVDVSTWHRVGSRGTVMAGLLRAGVFNDTELFYSDNLNQLASETTFRSPWLYREEFTLHPSDNQYFTLHTHGVTSKAEIYVNGERIATSDEQQGSYGGHKYNLTGHVKDGTNCLLIKAYPTNYLRDFALGFVDWNPYPSDNGTGVWRNVEISQTGPVSMSPFRVITDLKKPDQNQKVNVTLKTDLVNHARKTVQVSVNGTITPPPGSKAGPITRSFELKPGETKTVSIKVAVENASIWWPASWGTQPLYTVQTNLLVHDKTMKISDKTQAQQFGIRQVSSYVNKHNDTAFVVNGQPFQVMGAGYGPDMFMRFDGTRVEKIFRYMLDMGMNTVRLEGKQEHPELYELADRMGMMVLAGWECCDKWEGWEYNNDAQGVKWGESDYPIAHAAMLHEAEMMQAHLSMLGFLVGSDYWPNDRATEVYLDALKDMDWQNPIIASASKRGYPEALGPSGMKMDGPYDWVPPNYWYGDQEGAAFGFGSELGAGVGTPEMGSLKKFMSEKDLETLWKEPDASLFHMSRYDSQFFDRSIYNKALFARYGKAQNLEDYVLKCQMADYEATRAQYEAYSAKQNASRPATGSIYWMLNSAWPNLHWQLFDYYLSPMGAYFGTKVGNRLEHVAYDYESESVWLINHSLDLTGDREISIDLIDTNGKKISGTKVKTTTAPNSSKEIQQVIGIDKITDIAFLRLVLRDTKAKRDVSRNVYWLSPKPDVLNWDNSTWYTTPVTDYADYKKLENLASASVKATVQSVKAKTKDGWTYADVQLENKSKVPAVFLRLNAIKLSDGAEVAPVFWSDNYLTLWPNEKLRVSVGFEGDIKQTVIELSGRNVKKQSLKSAK</sequence>
<keyword evidence="6" id="KW-0732">Signal</keyword>
<evidence type="ECO:0000256" key="5">
    <source>
        <dbReference type="ARBA" id="ARBA00023326"/>
    </source>
</evidence>